<name>A0ABU5NDT0_9RICK</name>
<dbReference type="Proteomes" id="UP001291687">
    <property type="component" value="Unassembled WGS sequence"/>
</dbReference>
<accession>A0ABU5NDT0</accession>
<dbReference type="EMBL" id="JARJFB010000118">
    <property type="protein sequence ID" value="MEA0971342.1"/>
    <property type="molecule type" value="Genomic_DNA"/>
</dbReference>
<gene>
    <name evidence="1" type="ORF">Megvenef_01318</name>
</gene>
<keyword evidence="2" id="KW-1185">Reference proteome</keyword>
<organism evidence="1 2">
    <name type="scientific">Candidatus Megaera venefica</name>
    <dbReference type="NCBI Taxonomy" id="2055910"/>
    <lineage>
        <taxon>Bacteria</taxon>
        <taxon>Pseudomonadati</taxon>
        <taxon>Pseudomonadota</taxon>
        <taxon>Alphaproteobacteria</taxon>
        <taxon>Rickettsiales</taxon>
        <taxon>Rickettsiaceae</taxon>
        <taxon>Candidatus Megaera</taxon>
    </lineage>
</organism>
<reference evidence="1 2" key="1">
    <citation type="submission" date="2023-03" db="EMBL/GenBank/DDBJ databases">
        <title>Host association and intracellularity evolved multiple times independently in the Rickettsiales.</title>
        <authorList>
            <person name="Castelli M."/>
            <person name="Nardi T."/>
            <person name="Gammuto L."/>
            <person name="Bellinzona G."/>
            <person name="Sabaneyeva E."/>
            <person name="Potekhin A."/>
            <person name="Serra V."/>
            <person name="Petroni G."/>
            <person name="Sassera D."/>
        </authorList>
    </citation>
    <scope>NUCLEOTIDE SEQUENCE [LARGE SCALE GENOMIC DNA]</scope>
    <source>
        <strain evidence="1 2">Sr 2-6</strain>
    </source>
</reference>
<evidence type="ECO:0000313" key="1">
    <source>
        <dbReference type="EMBL" id="MEA0971342.1"/>
    </source>
</evidence>
<proteinExistence type="predicted"/>
<protein>
    <recommendedName>
        <fullName evidence="3">DUF2125 domain-containing protein</fullName>
    </recommendedName>
</protein>
<dbReference type="RefSeq" id="WP_322777244.1">
    <property type="nucleotide sequence ID" value="NZ_JARJFB010000118.1"/>
</dbReference>
<comment type="caution">
    <text evidence="1">The sequence shown here is derived from an EMBL/GenBank/DDBJ whole genome shotgun (WGS) entry which is preliminary data.</text>
</comment>
<evidence type="ECO:0000313" key="2">
    <source>
        <dbReference type="Proteomes" id="UP001291687"/>
    </source>
</evidence>
<evidence type="ECO:0008006" key="3">
    <source>
        <dbReference type="Google" id="ProtNLM"/>
    </source>
</evidence>
<sequence>MIRKILLLCILVTVALWVIGAHIIKGKIVDKASQYSSDNIKFQFEDAKLFGFPFDWKIRLVSPKLTIVNQNGLKEISAEEIVLSFGYSCTSLQINLGRKIVYNESHNSILQTHTITSPLDINCDIAFNNSLFFVDTKNNWKEELKSFNSVAPQLLGFLGEKEVFTLGSVKLSSIQEKKDNNILRIKVSGDYSSAVNYMKINKAHLLIDLSYHEILENQTEKVDFERKFDLSNFYLKFDNAALDVKGVLRLSRSSLPNGKVDVAIYQYHEVVDTLIPEDFIFSKSFLKKIISKATASELNKDDIGNANFKIVFSDKGVTVGKLNLMELQAE</sequence>